<accession>A0ABR1HDQ3</accession>
<organism evidence="5 6">
    <name type="scientific">Neonectria punicea</name>
    <dbReference type="NCBI Taxonomy" id="979145"/>
    <lineage>
        <taxon>Eukaryota</taxon>
        <taxon>Fungi</taxon>
        <taxon>Dikarya</taxon>
        <taxon>Ascomycota</taxon>
        <taxon>Pezizomycotina</taxon>
        <taxon>Sordariomycetes</taxon>
        <taxon>Hypocreomycetidae</taxon>
        <taxon>Hypocreales</taxon>
        <taxon>Nectriaceae</taxon>
        <taxon>Neonectria</taxon>
    </lineage>
</organism>
<evidence type="ECO:0000313" key="6">
    <source>
        <dbReference type="Proteomes" id="UP001498476"/>
    </source>
</evidence>
<dbReference type="InterPro" id="IPR013830">
    <property type="entry name" value="SGNH_hydro"/>
</dbReference>
<feature type="region of interest" description="Disordered" evidence="2">
    <location>
        <begin position="899"/>
        <end position="961"/>
    </location>
</feature>
<dbReference type="Pfam" id="PF13517">
    <property type="entry name" value="FG-GAP_3"/>
    <property type="match status" value="2"/>
</dbReference>
<reference evidence="5 6" key="1">
    <citation type="journal article" date="2025" name="Microbiol. Resour. Announc.">
        <title>Draft genome sequences for Neonectria magnoliae and Neonectria punicea, canker pathogens of Liriodendron tulipifera and Acer saccharum in West Virginia.</title>
        <authorList>
            <person name="Petronek H.M."/>
            <person name="Kasson M.T."/>
            <person name="Metheny A.M."/>
            <person name="Stauder C.M."/>
            <person name="Lovett B."/>
            <person name="Lynch S.C."/>
            <person name="Garnas J.R."/>
            <person name="Kasson L.R."/>
            <person name="Stajich J.E."/>
        </authorList>
    </citation>
    <scope>NUCLEOTIDE SEQUENCE [LARGE SCALE GENOMIC DNA]</scope>
    <source>
        <strain evidence="5 6">NRRL 64653</strain>
    </source>
</reference>
<dbReference type="SUPFAM" id="SSF52266">
    <property type="entry name" value="SGNH hydrolase"/>
    <property type="match status" value="1"/>
</dbReference>
<evidence type="ECO:0000259" key="4">
    <source>
        <dbReference type="Pfam" id="PF13472"/>
    </source>
</evidence>
<dbReference type="EMBL" id="JAZAVJ010000039">
    <property type="protein sequence ID" value="KAK7419256.1"/>
    <property type="molecule type" value="Genomic_DNA"/>
</dbReference>
<feature type="chain" id="PRO_5045872894" description="SGNH hydrolase-type esterase domain-containing protein" evidence="3">
    <location>
        <begin position="24"/>
        <end position="1381"/>
    </location>
</feature>
<feature type="compositionally biased region" description="Gly residues" evidence="2">
    <location>
        <begin position="933"/>
        <end position="944"/>
    </location>
</feature>
<sequence length="1381" mass="151738">MGWMKTVLATACAIASLSEQASALPSHAHSHAHLHNHNNTHPFEAFGPIASRADKVPLRILSLGASIMSGTGGASGNGARKPLRDALRYDGWEVNMVGSRGTGKMQDWNHEATPGHIIDEARVRLKLSIGYKPNIVIINVGTNDANRNIDANRAGARLNGILDDIWAADGMSKTCVILSTVLDSSDPTGGVVRLNINAQYRQLVKNRAAEEKCIYLADMDPPAPHPASGWIKTWEDYNQDEDIHVHPNDNGFLKMGYIFYKAINKAADAGKLVKPGDFGSGSTVCDKFEGGGMDAGGLTQRGSGNHDGIYYHNSEEKGIRWTWDSDFDRNQWRFARLFNRNYDDIVGWFNEGTSTNYFGVWANSANGQASFTKLNDLNPKYYCEPRGIYFIDMNADGLDDFVCIQANGDAYLSVNMGDGNRAGGKTPTFRHVGKIKSNEDADREHVVMADIDGDGRVEGDYGTLDGSGNVRFWRNGWVNDMPQYWQDMGRRFSNTGLGSYLGVRFEDINGDGRDDAMWMGTDGKTYTWTNARSCKKGFVGDGLNVAWRQAFFKGASSGPTHVGMAGYVQDDDPNLRKRIHFARIYGQSSVFGNLPLQDYVFIEHVKLASGKHRFNMRVWKNVGGGGTKLVADGNKYCNMAGHSDGRVDYIWTQSTGEMTIYINRGKGTIGDTDAGGYWDFSQGVIFRPPRNMDRRDLHLKDWDGDGDCDIIYVNPETNAVEVFLNQYPQTGKWEWTHLANPAPGLTCKYKRGLAIFDLSVRFADLTGNSRADYLCIAPDGTVSGYLQQDNGAFVDAGQIKFAVGKDRANLRWADVNGDGLEDMLWIEKFSGDTWVWYNGGRGSPSTGGGSSFYWRVQEKKAFYGLVAGTCIYYADLDGNQHADEHYVLGTFDNKARTSLNPSCGLTDRTGDDGPITNPNLPVQPDDGSDDDGGGSGDGGSGDGGHTPYVPNPSDDKPLPSCPDAAKYTTIAQLEEHAGEIDLWCGPQYTITILLKMLRDSLARYDEIMTDGYDKYFGIYSDYLVDNAWSALRNYLLAHGDEYFTCKITEETACCNTCDFEHISCNWCTDPCKIDSAYDDGHGWANTSQPCPPDYSKRGMNDNDEKTIYWSLRDDKADEFWANLASEVGAPKDKLSITKRQQIGTLDASCARAAVINGADHMPASCYYRNHWFDAPQVNGFDNGDVVNPKTVLNKALGDAKPLIDQLSASLFEIQAMSWEVDPEDIVDSVSMSILLIRESVGFMETVVEMGKELEESAKKSFILNLLSSIFLIVSMGGSTLTAAGLTALGRAFVVIGEGGSIGLGIYDMVETPEAIPLDLFGILLSVRGIRDIGNARKAAKARRSMPNADIARISTTVATSLEQVSLVSRRAARGKLCTRYA</sequence>
<dbReference type="PANTHER" id="PTHR30383">
    <property type="entry name" value="THIOESTERASE 1/PROTEASE 1/LYSOPHOSPHOLIPASE L1"/>
    <property type="match status" value="1"/>
</dbReference>
<dbReference type="InterPro" id="IPR013517">
    <property type="entry name" value="FG-GAP"/>
</dbReference>
<dbReference type="Gene3D" id="3.40.50.1110">
    <property type="entry name" value="SGNH hydrolase"/>
    <property type="match status" value="1"/>
</dbReference>
<protein>
    <recommendedName>
        <fullName evidence="4">SGNH hydrolase-type esterase domain-containing protein</fullName>
    </recommendedName>
</protein>
<dbReference type="InterPro" id="IPR036514">
    <property type="entry name" value="SGNH_hydro_sf"/>
</dbReference>
<gene>
    <name evidence="5" type="ORF">QQX98_003408</name>
</gene>
<evidence type="ECO:0000256" key="2">
    <source>
        <dbReference type="SAM" id="MobiDB-lite"/>
    </source>
</evidence>
<dbReference type="Proteomes" id="UP001498476">
    <property type="component" value="Unassembled WGS sequence"/>
</dbReference>
<evidence type="ECO:0000256" key="3">
    <source>
        <dbReference type="SAM" id="SignalP"/>
    </source>
</evidence>
<dbReference type="InterPro" id="IPR051532">
    <property type="entry name" value="Ester_Hydrolysis_Enzymes"/>
</dbReference>
<dbReference type="SUPFAM" id="SSF69318">
    <property type="entry name" value="Integrin alpha N-terminal domain"/>
    <property type="match status" value="2"/>
</dbReference>
<dbReference type="Pfam" id="PF13472">
    <property type="entry name" value="Lipase_GDSL_2"/>
    <property type="match status" value="1"/>
</dbReference>
<proteinExistence type="predicted"/>
<name>A0ABR1HDQ3_9HYPO</name>
<keyword evidence="1 3" id="KW-0732">Signal</keyword>
<dbReference type="InterPro" id="IPR028994">
    <property type="entry name" value="Integrin_alpha_N"/>
</dbReference>
<comment type="caution">
    <text evidence="5">The sequence shown here is derived from an EMBL/GenBank/DDBJ whole genome shotgun (WGS) entry which is preliminary data.</text>
</comment>
<evidence type="ECO:0000313" key="5">
    <source>
        <dbReference type="EMBL" id="KAK7419256.1"/>
    </source>
</evidence>
<dbReference type="PANTHER" id="PTHR30383:SF31">
    <property type="entry name" value="SGNH HYDROLASE-TYPE ESTERASE DOMAIN-CONTAINING PROTEIN-RELATED"/>
    <property type="match status" value="1"/>
</dbReference>
<keyword evidence="6" id="KW-1185">Reference proteome</keyword>
<feature type="domain" description="SGNH hydrolase-type esterase" evidence="4">
    <location>
        <begin position="63"/>
        <end position="251"/>
    </location>
</feature>
<feature type="signal peptide" evidence="3">
    <location>
        <begin position="1"/>
        <end position="23"/>
    </location>
</feature>
<evidence type="ECO:0000256" key="1">
    <source>
        <dbReference type="ARBA" id="ARBA00022729"/>
    </source>
</evidence>